<proteinExistence type="predicted"/>
<evidence type="ECO:0000313" key="3">
    <source>
        <dbReference type="Proteomes" id="UP001451606"/>
    </source>
</evidence>
<keyword evidence="1" id="KW-0472">Membrane</keyword>
<sequence>MESNVKGWIGYAIIFIIIIGGTASLPHVIKSSSNPIAITGITGPSDSYYNSSTQTLVVNITSSTSSVYANVNFSSTITPLTLSIVPGSFQFSNSTIVSVAKPYNTSINFAAKSIPVHLLLNSAVISNNNFTNTTVELDLYASHYGAIATIMLEKVS</sequence>
<keyword evidence="1" id="KW-0812">Transmembrane</keyword>
<evidence type="ECO:0000313" key="2">
    <source>
        <dbReference type="EMBL" id="WYX99834.1"/>
    </source>
</evidence>
<accession>A0AAX4NEH3</accession>
<dbReference type="EMBL" id="CP133772">
    <property type="protein sequence ID" value="WYX99834.1"/>
    <property type="molecule type" value="Genomic_DNA"/>
</dbReference>
<name>A0AAX4NEH3_9ARCH</name>
<dbReference type="Proteomes" id="UP001451606">
    <property type="component" value="Chromosome"/>
</dbReference>
<evidence type="ECO:0008006" key="4">
    <source>
        <dbReference type="Google" id="ProtNLM"/>
    </source>
</evidence>
<dbReference type="AlphaFoldDB" id="A0AAX4NEH3"/>
<feature type="transmembrane region" description="Helical" evidence="1">
    <location>
        <begin position="7"/>
        <end position="29"/>
    </location>
</feature>
<reference evidence="2 3" key="1">
    <citation type="submission" date="2023-09" db="EMBL/GenBank/DDBJ databases">
        <authorList>
            <person name="Golyshina O.V."/>
            <person name="Lunev E.A."/>
            <person name="Bargiela R."/>
            <person name="Gaines M.C."/>
            <person name="Daum B."/>
            <person name="Bale N.J."/>
            <person name="Koenen M."/>
            <person name="Sinninghe Damst J.S."/>
            <person name="Yakimov M."/>
            <person name="Golyshin P.N."/>
        </authorList>
    </citation>
    <scope>NUCLEOTIDE SEQUENCE [LARGE SCALE GENOMIC DNA]</scope>
    <source>
        <strain evidence="2 3">M1</strain>
    </source>
</reference>
<organism evidence="2 3">
    <name type="scientific">Oxyplasma meridianum</name>
    <dbReference type="NCBI Taxonomy" id="3073602"/>
    <lineage>
        <taxon>Archaea</taxon>
        <taxon>Methanobacteriati</taxon>
        <taxon>Thermoplasmatota</taxon>
        <taxon>Thermoplasmata</taxon>
        <taxon>Thermoplasmatales</taxon>
        <taxon>Thermoplasmataceae</taxon>
        <taxon>Oxyplasma</taxon>
    </lineage>
</organism>
<evidence type="ECO:0000256" key="1">
    <source>
        <dbReference type="SAM" id="Phobius"/>
    </source>
</evidence>
<dbReference type="KEGG" id="omr:OXIME_000379"/>
<keyword evidence="1" id="KW-1133">Transmembrane helix</keyword>
<protein>
    <recommendedName>
        <fullName evidence="4">DUF4382 domain-containing protein</fullName>
    </recommendedName>
</protein>
<gene>
    <name evidence="2" type="ORF">OXIME_000379</name>
</gene>
<dbReference type="GeneID" id="95967104"/>
<keyword evidence="3" id="KW-1185">Reference proteome</keyword>
<dbReference type="RefSeq" id="WP_393971795.1">
    <property type="nucleotide sequence ID" value="NZ_CP133772.1"/>
</dbReference>